<accession>A0A5E8BQA3</accession>
<dbReference type="EMBL" id="CABVLU010000003">
    <property type="protein sequence ID" value="VVT53543.1"/>
    <property type="molecule type" value="Genomic_DNA"/>
</dbReference>
<dbReference type="Proteomes" id="UP000398389">
    <property type="component" value="Unassembled WGS sequence"/>
</dbReference>
<keyword evidence="1" id="KW-1133">Transmembrane helix</keyword>
<protein>
    <submittedName>
        <fullName evidence="2">Uncharacterized protein</fullName>
    </submittedName>
</protein>
<reference evidence="2 3" key="1">
    <citation type="submission" date="2019-09" db="EMBL/GenBank/DDBJ databases">
        <authorList>
            <person name="Brejova B."/>
        </authorList>
    </citation>
    <scope>NUCLEOTIDE SEQUENCE [LARGE SCALE GENOMIC DNA]</scope>
</reference>
<dbReference type="RefSeq" id="XP_031854234.1">
    <property type="nucleotide sequence ID" value="XM_031998343.1"/>
</dbReference>
<evidence type="ECO:0000256" key="1">
    <source>
        <dbReference type="SAM" id="Phobius"/>
    </source>
</evidence>
<dbReference type="GeneID" id="43582443"/>
<gene>
    <name evidence="2" type="ORF">SAPINGB_P003627</name>
</gene>
<dbReference type="AlphaFoldDB" id="A0A5E8BQA3"/>
<sequence length="155" mass="18000">MLTNTLQYDYNDLKILTKAYKNQEIQIFTFSMTKKDWVWNAGVRLYKSFSKFKKLKRLTTGIQVFNLCYSITMSILGVAANLPIQPDLGLSSSILSISAHVFNLHLENSMSDNIMRLCKIMKNYEAIKRIQTDDSKELTWKKIEATIPYPTELFQ</sequence>
<evidence type="ECO:0000313" key="2">
    <source>
        <dbReference type="EMBL" id="VVT53543.1"/>
    </source>
</evidence>
<keyword evidence="1" id="KW-0812">Transmembrane</keyword>
<evidence type="ECO:0000313" key="3">
    <source>
        <dbReference type="Proteomes" id="UP000398389"/>
    </source>
</evidence>
<keyword evidence="1" id="KW-0472">Membrane</keyword>
<feature type="transmembrane region" description="Helical" evidence="1">
    <location>
        <begin position="61"/>
        <end position="82"/>
    </location>
</feature>
<keyword evidence="3" id="KW-1185">Reference proteome</keyword>
<organism evidence="2 3">
    <name type="scientific">Magnusiomyces paraingens</name>
    <dbReference type="NCBI Taxonomy" id="2606893"/>
    <lineage>
        <taxon>Eukaryota</taxon>
        <taxon>Fungi</taxon>
        <taxon>Dikarya</taxon>
        <taxon>Ascomycota</taxon>
        <taxon>Saccharomycotina</taxon>
        <taxon>Dipodascomycetes</taxon>
        <taxon>Dipodascales</taxon>
        <taxon>Dipodascaceae</taxon>
        <taxon>Magnusiomyces</taxon>
    </lineage>
</organism>
<proteinExistence type="predicted"/>
<name>A0A5E8BQA3_9ASCO</name>